<gene>
    <name evidence="1" type="ORF">AS033_15420</name>
</gene>
<evidence type="ECO:0000313" key="2">
    <source>
        <dbReference type="Proteomes" id="UP000053797"/>
    </source>
</evidence>
<dbReference type="Proteomes" id="UP000053797">
    <property type="component" value="Unassembled WGS sequence"/>
</dbReference>
<organism evidence="1 2">
    <name type="scientific">Exiguobacterium indicum</name>
    <dbReference type="NCBI Taxonomy" id="296995"/>
    <lineage>
        <taxon>Bacteria</taxon>
        <taxon>Bacillati</taxon>
        <taxon>Bacillota</taxon>
        <taxon>Bacilli</taxon>
        <taxon>Bacillales</taxon>
        <taxon>Bacillales Family XII. Incertae Sedis</taxon>
        <taxon>Exiguobacterium</taxon>
    </lineage>
</organism>
<reference evidence="1 2" key="1">
    <citation type="journal article" date="2015" name="Int. J. Syst. Evol. Microbiol.">
        <title>Exiguobacterium enclense sp. nov., isolated from sediment.</title>
        <authorList>
            <person name="Dastager S.G."/>
            <person name="Mawlankar R."/>
            <person name="Sonalkar V.V."/>
            <person name="Thorat M.N."/>
            <person name="Mual P."/>
            <person name="Verma A."/>
            <person name="Krishnamurthi S."/>
            <person name="Tang S.K."/>
            <person name="Li W.J."/>
        </authorList>
    </citation>
    <scope>NUCLEOTIDE SEQUENCE [LARGE SCALE GENOMIC DNA]</scope>
    <source>
        <strain evidence="1 2">NIO-1109</strain>
    </source>
</reference>
<dbReference type="EMBL" id="LNQL01000007">
    <property type="protein sequence ID" value="KSU47642.1"/>
    <property type="molecule type" value="Genomic_DNA"/>
</dbReference>
<dbReference type="GeneID" id="90838750"/>
<evidence type="ECO:0000313" key="1">
    <source>
        <dbReference type="EMBL" id="KSU47642.1"/>
    </source>
</evidence>
<dbReference type="Pfam" id="PF09932">
    <property type="entry name" value="DUF2164"/>
    <property type="match status" value="1"/>
</dbReference>
<proteinExistence type="predicted"/>
<protein>
    <recommendedName>
        <fullName evidence="3">DUF2164 domain-containing protein</fullName>
    </recommendedName>
</protein>
<accession>A0A0V8GBV6</accession>
<dbReference type="InterPro" id="IPR018680">
    <property type="entry name" value="DUF2164"/>
</dbReference>
<dbReference type="OrthoDB" id="573733at2"/>
<dbReference type="AlphaFoldDB" id="A0A0V8GBV6"/>
<evidence type="ECO:0008006" key="3">
    <source>
        <dbReference type="Google" id="ProtNLM"/>
    </source>
</evidence>
<dbReference type="RefSeq" id="WP_055966353.1">
    <property type="nucleotide sequence ID" value="NZ_FMYN01000007.1"/>
</dbReference>
<comment type="caution">
    <text evidence="1">The sequence shown here is derived from an EMBL/GenBank/DDBJ whole genome shotgun (WGS) entry which is preliminary data.</text>
</comment>
<sequence length="81" mass="9545">MFDRFNKEQHQQIIQSIQDFFLEERDEELSEFAAERVLDFIKESIAVHFYNVGIQDAHAAVLNQFSSLDDELLTLERPLSK</sequence>
<name>A0A0V8GBV6_9BACL</name>